<organism evidence="2">
    <name type="scientific">Graphocephala atropunctata</name>
    <dbReference type="NCBI Taxonomy" id="36148"/>
    <lineage>
        <taxon>Eukaryota</taxon>
        <taxon>Metazoa</taxon>
        <taxon>Ecdysozoa</taxon>
        <taxon>Arthropoda</taxon>
        <taxon>Hexapoda</taxon>
        <taxon>Insecta</taxon>
        <taxon>Pterygota</taxon>
        <taxon>Neoptera</taxon>
        <taxon>Paraneoptera</taxon>
        <taxon>Hemiptera</taxon>
        <taxon>Auchenorrhyncha</taxon>
        <taxon>Membracoidea</taxon>
        <taxon>Cicadellidae</taxon>
        <taxon>Cicadellinae</taxon>
        <taxon>Cicadellini</taxon>
        <taxon>Graphocephala</taxon>
    </lineage>
</organism>
<feature type="compositionally biased region" description="Polar residues" evidence="1">
    <location>
        <begin position="1"/>
        <end position="16"/>
    </location>
</feature>
<evidence type="ECO:0000256" key="1">
    <source>
        <dbReference type="SAM" id="MobiDB-lite"/>
    </source>
</evidence>
<dbReference type="EMBL" id="GEBQ01012032">
    <property type="protein sequence ID" value="JAT27945.1"/>
    <property type="molecule type" value="Transcribed_RNA"/>
</dbReference>
<feature type="non-terminal residue" evidence="2">
    <location>
        <position position="1"/>
    </location>
</feature>
<sequence length="410" mass="44953">VIGNIEGSSNSFSGQTDNDEDESQPEENRIISNIFDSQDQSAVNQRFFHNEDLSDAATSLMRSQTEPAENHAAAKQIPENCTNILLHNVKEKILNDLSQPQALTIDNPEKMVIENNVAVEVAEIATSLPDDKTKLNHRQQSETDLEKNITRVLQCNKKLKIDKNTNISTDNSKMPRRGASLLKYLKTNLKTKNKVASSSPSVISYLQKSAKLLSDPMNNLSGSQSLLKSNVNKNSLLNLNAHNKKPLISTSLVNVQSKPCVLDSTTQSSSIQLPTMKPARIINIQQTSTPQSDVKPPTILNSLNQKNVAHNQQINLITNPENVILRTGIIDKKVNLVTSASNEIRKPAISNPNVRLVSGPNLQNALFLAKSPNNGIKLLNGPAVQNSIVLLKSIPLTPRKGKVKTGNQKL</sequence>
<reference evidence="2" key="1">
    <citation type="submission" date="2015-11" db="EMBL/GenBank/DDBJ databases">
        <title>De novo transcriptome assembly of four potential Pierce s Disease insect vectors from Arizona vineyards.</title>
        <authorList>
            <person name="Tassone E.E."/>
        </authorList>
    </citation>
    <scope>NUCLEOTIDE SEQUENCE</scope>
</reference>
<evidence type="ECO:0000313" key="2">
    <source>
        <dbReference type="EMBL" id="JAT27945.1"/>
    </source>
</evidence>
<protein>
    <submittedName>
        <fullName evidence="2">Uncharacterized protein</fullName>
    </submittedName>
</protein>
<gene>
    <name evidence="2" type="ORF">g.12032</name>
</gene>
<accession>A0A1B6LW91</accession>
<proteinExistence type="predicted"/>
<dbReference type="AlphaFoldDB" id="A0A1B6LW91"/>
<name>A0A1B6LW91_9HEMI</name>
<feature type="non-terminal residue" evidence="2">
    <location>
        <position position="410"/>
    </location>
</feature>
<feature type="region of interest" description="Disordered" evidence="1">
    <location>
        <begin position="1"/>
        <end position="26"/>
    </location>
</feature>